<evidence type="ECO:0000313" key="3">
    <source>
        <dbReference type="Proteomes" id="UP000017747"/>
    </source>
</evidence>
<dbReference type="EMBL" id="AXUN02000198">
    <property type="protein sequence ID" value="ETA79913.1"/>
    <property type="molecule type" value="Genomic_DNA"/>
</dbReference>
<dbReference type="eggNOG" id="ENOG50300BX">
    <property type="taxonomic scope" value="Bacteria"/>
</dbReference>
<accession>V7I211</accession>
<protein>
    <submittedName>
        <fullName evidence="2">Uncharacterized protein</fullName>
    </submittedName>
</protein>
<feature type="compositionally biased region" description="Acidic residues" evidence="1">
    <location>
        <begin position="676"/>
        <end position="690"/>
    </location>
</feature>
<dbReference type="OrthoDB" id="5408871at2"/>
<evidence type="ECO:0000256" key="1">
    <source>
        <dbReference type="SAM" id="MobiDB-lite"/>
    </source>
</evidence>
<organism evidence="2 3">
    <name type="scientific">Youngiibacter fragilis 232.1</name>
    <dbReference type="NCBI Taxonomy" id="994573"/>
    <lineage>
        <taxon>Bacteria</taxon>
        <taxon>Bacillati</taxon>
        <taxon>Bacillota</taxon>
        <taxon>Clostridia</taxon>
        <taxon>Eubacteriales</taxon>
        <taxon>Clostridiaceae</taxon>
        <taxon>Youngiibacter</taxon>
    </lineage>
</organism>
<dbReference type="RefSeq" id="WP_023863676.1">
    <property type="nucleotide sequence ID" value="NZ_AXUN02000198.1"/>
</dbReference>
<dbReference type="Proteomes" id="UP000017747">
    <property type="component" value="Unassembled WGS sequence"/>
</dbReference>
<feature type="region of interest" description="Disordered" evidence="1">
    <location>
        <begin position="668"/>
        <end position="693"/>
    </location>
</feature>
<reference evidence="2 3" key="1">
    <citation type="journal article" date="2014" name="Genome Announc.">
        <title>Genome Sequence of Youngiibacter fragilis, the Type Strain of the Genus Youngiibacter.</title>
        <authorList>
            <person name="Wawrik C.B."/>
            <person name="Callaghan A.V."/>
            <person name="Stamps B.W."/>
            <person name="Wawrik B."/>
        </authorList>
    </citation>
    <scope>NUCLEOTIDE SEQUENCE [LARGE SCALE GENOMIC DNA]</scope>
    <source>
        <strain evidence="2 3">232.1</strain>
    </source>
</reference>
<sequence>MPRKIRFLSRLVAPFVTMTLLIGLNSGFTKSVNAEETLDPLEDASLFFKERDRDVVKEIYVVDGVNGDRDVIGEARLSHNEAEFLIYLKLEEGWLLDGVFAYSGTGPIPLTEEAKPDKAKFTFGKDLDPDAGVHLLSIDLFGGLNLTWYPEDAYKLLQNVSVYCNVKFADTSHEAWVGNADDALFIEGDFASGTKLTYQIKELVYSKNVSKEEELGTDKAKIEVMPVYAPAHRADGELVELTYRDAAGNVESVRKIAKPLVAVYAEEVAGTSVKVHDVDGTTATVRSRDVFAAVSMDDGGTWKKVNLSRSADLSSFMLENGIEYLGDTFKPNIKVQGNKIVVAWTSKFARSGTPTYTQDGIEDIWGVGGPQRSRDYTEDGWAGLEVPFSAVWVTRGFIDTTTGDVTWFKAERLTSGRRDANQITIASAENAGFGIVWQEDPDGLMPGKAVGPGEGWSGATTNQKTDIWYSFIEMTGFEDVDEDFESNGEPQYDPEDPLKGDGRPKSLIQMSLPVRLTDNDVLNTDSMKMNVSYGIGNKTFMNYPVTLADATVDQTNFFRIHIDDLQPLLNTYESDALSDEDGAHTYGYELEGLLYKDDGNPLVRSDSEYLRFYKKVNNQEAVKYVAITMDGRLLDGDTGASRANLMLQPYKTADGKYSAYAILGYEETKGSGSGPDEADDCDDIADESGDGDDRYYPDTGKNVIYHSYDFKTVDKVSGGVVLNPQEVNAKDEKVYLVDEFGKPILDFMKNPIPAYENARRPRFLVQSKANAIAGKKDDVKGTVMVVLYKMGAEGKGRPSDIMMQRWEVSKLDTGNPYDIKYLSKKIQNISSVTPEILVPTDNEENLKMLKWKQTEGNLNDKTGLYDNDDARAHRGFLKGDLLIVGYTWTPNWTAARNGNDIYNLYIRRSFDGGKNWTSDPKGDGITHTEIFRDPVTLERYEYTESFKTGKYEPARNLSLLRNNKESVIEPRVVGTPGTIVAVTNDKSAYYDKNAMVKVTGGYAYKEDVQDTSSFWITYGTEDNVDTHIGSNDDEDEEISAGPLDLYYSYSKNKGEDFYSYFKTISEDSDGNNAGDVVEVWEWLAKDHGDYKPAQAEAQIRMSPNGNVFYAIWNESGIDPDDGIYKSDAIFRRITRNHSFVQTKRMGVYITP</sequence>
<name>V7I211_9CLOT</name>
<feature type="region of interest" description="Disordered" evidence="1">
    <location>
        <begin position="482"/>
        <end position="504"/>
    </location>
</feature>
<proteinExistence type="predicted"/>
<gene>
    <name evidence="2" type="ORF">T472_0215450</name>
</gene>
<evidence type="ECO:0000313" key="2">
    <source>
        <dbReference type="EMBL" id="ETA79913.1"/>
    </source>
</evidence>
<dbReference type="AlphaFoldDB" id="V7I211"/>
<comment type="caution">
    <text evidence="2">The sequence shown here is derived from an EMBL/GenBank/DDBJ whole genome shotgun (WGS) entry which is preliminary data.</text>
</comment>
<keyword evidence="3" id="KW-1185">Reference proteome</keyword>
<dbReference type="NCBIfam" id="NF040591">
    <property type="entry name" value="choice_anch_O"/>
    <property type="match status" value="1"/>
</dbReference>